<dbReference type="PROSITE" id="PS50002">
    <property type="entry name" value="SH3"/>
    <property type="match status" value="2"/>
</dbReference>
<dbReference type="Proteomes" id="UP000799118">
    <property type="component" value="Unassembled WGS sequence"/>
</dbReference>
<evidence type="ECO:0000256" key="2">
    <source>
        <dbReference type="ARBA" id="ARBA00022723"/>
    </source>
</evidence>
<dbReference type="SMART" id="SM00326">
    <property type="entry name" value="SH3"/>
    <property type="match status" value="2"/>
</dbReference>
<dbReference type="CDD" id="cd00174">
    <property type="entry name" value="SH3"/>
    <property type="match status" value="1"/>
</dbReference>
<evidence type="ECO:0000313" key="8">
    <source>
        <dbReference type="EMBL" id="KAE9405684.1"/>
    </source>
</evidence>
<dbReference type="InterPro" id="IPR046349">
    <property type="entry name" value="C1-like_sf"/>
</dbReference>
<keyword evidence="3" id="KW-0862">Zinc</keyword>
<dbReference type="Pfam" id="PF00611">
    <property type="entry name" value="FCH"/>
    <property type="match status" value="1"/>
</dbReference>
<dbReference type="CDD" id="cd11912">
    <property type="entry name" value="SH3_Bzz1_1"/>
    <property type="match status" value="1"/>
</dbReference>
<protein>
    <recommendedName>
        <fullName evidence="10">FCH-domain-containing protein</fullName>
    </recommendedName>
</protein>
<dbReference type="SUPFAM" id="SSF57889">
    <property type="entry name" value="Cysteine-rich domain"/>
    <property type="match status" value="1"/>
</dbReference>
<dbReference type="SUPFAM" id="SSF50044">
    <property type="entry name" value="SH3-domain"/>
    <property type="match status" value="2"/>
</dbReference>
<dbReference type="GO" id="GO:0046872">
    <property type="term" value="F:metal ion binding"/>
    <property type="evidence" value="ECO:0007669"/>
    <property type="project" value="UniProtKB-KW"/>
</dbReference>
<accession>A0A6A4IA75</accession>
<dbReference type="CDD" id="cd20824">
    <property type="entry name" value="C1_SpBZZ1-like"/>
    <property type="match status" value="1"/>
</dbReference>
<proteinExistence type="predicted"/>
<name>A0A6A4IA75_9AGAR</name>
<dbReference type="OrthoDB" id="8783038at2759"/>
<keyword evidence="1 4" id="KW-0728">SH3 domain</keyword>
<dbReference type="InterPro" id="IPR001452">
    <property type="entry name" value="SH3_domain"/>
</dbReference>
<dbReference type="InterPro" id="IPR002219">
    <property type="entry name" value="PKC_DAG/PE"/>
</dbReference>
<evidence type="ECO:0000313" key="9">
    <source>
        <dbReference type="Proteomes" id="UP000799118"/>
    </source>
</evidence>
<dbReference type="SMART" id="SM00055">
    <property type="entry name" value="FCH"/>
    <property type="match status" value="1"/>
</dbReference>
<dbReference type="GO" id="GO:0030833">
    <property type="term" value="P:regulation of actin filament polymerization"/>
    <property type="evidence" value="ECO:0007669"/>
    <property type="project" value="TreeGrafter"/>
</dbReference>
<dbReference type="Pfam" id="PF14604">
    <property type="entry name" value="SH3_9"/>
    <property type="match status" value="2"/>
</dbReference>
<sequence>MTTSGQLYGESIPDQVDRISANLGVHIQLVVDVRELYKDRVALERDYATKLQALARKAAEKKAKVESEVVLGDDPTKAWDESTLKKSTLNTAYESIITSMINAAQDHNNIADTLTTQVVEEEHFYQKLISDRDRSYSDRLKSKQKYDEECSEVEASRQKQGRASDDKHAERAARQSEQQRIDIAYLIATAIANKTKTKFYSTDLVHLENQLQAIQTRLVIKFTKILLHAQALQMSHLDALKNQLAGVELTLNEVNPSMDEDLYIEYNIRPFSPPSDWKFEPCVNFYDTEELSVEPDPKTVLQNRLRRSRGKLQELGPVIDSKQREYDQLGKLTEAYDGDHSLGNVEDISDKYLETDHNLTFFRTSECILNAEIDTIVTAIGDDVGAQQPHSFKSSSFSIPTTCGYCKTSIWGLSKQGKTCKVCNLSVHAKCELKVPADCQQGGGGGAVNRHTSRMSISASRMSAASAAPPQLETPTASSFVHSVPDEEASYSTAKVLFDFTATSDFELSVSEGSIVNVIEHDDGSGWVKVSHGGEDGLVPASYLEHGAEALNEQGSGQYVKALYAYEAQSADELGLKEGELIELSSGPSGGQLYGQGWWEGISSSGQKGIFPSNYVELV</sequence>
<dbReference type="InterPro" id="IPR027267">
    <property type="entry name" value="AH/BAR_dom_sf"/>
</dbReference>
<feature type="region of interest" description="Disordered" evidence="5">
    <location>
        <begin position="151"/>
        <end position="175"/>
    </location>
</feature>
<feature type="domain" description="SH3" evidence="6">
    <location>
        <begin position="555"/>
        <end position="619"/>
    </location>
</feature>
<organism evidence="8 9">
    <name type="scientific">Gymnopus androsaceus JB14</name>
    <dbReference type="NCBI Taxonomy" id="1447944"/>
    <lineage>
        <taxon>Eukaryota</taxon>
        <taxon>Fungi</taxon>
        <taxon>Dikarya</taxon>
        <taxon>Basidiomycota</taxon>
        <taxon>Agaricomycotina</taxon>
        <taxon>Agaricomycetes</taxon>
        <taxon>Agaricomycetidae</taxon>
        <taxon>Agaricales</taxon>
        <taxon>Marasmiineae</taxon>
        <taxon>Omphalotaceae</taxon>
        <taxon>Gymnopus</taxon>
    </lineage>
</organism>
<evidence type="ECO:0000256" key="4">
    <source>
        <dbReference type="PROSITE-ProRule" id="PRU00192"/>
    </source>
</evidence>
<keyword evidence="2" id="KW-0479">Metal-binding</keyword>
<dbReference type="PANTHER" id="PTHR15735">
    <property type="entry name" value="FCH AND DOUBLE SH3 DOMAINS PROTEIN"/>
    <property type="match status" value="1"/>
</dbReference>
<dbReference type="PRINTS" id="PR00452">
    <property type="entry name" value="SH3DOMAIN"/>
</dbReference>
<evidence type="ECO:0000256" key="3">
    <source>
        <dbReference type="ARBA" id="ARBA00022833"/>
    </source>
</evidence>
<dbReference type="SMART" id="SM00109">
    <property type="entry name" value="C1"/>
    <property type="match status" value="1"/>
</dbReference>
<dbReference type="GO" id="GO:0030864">
    <property type="term" value="C:cortical actin cytoskeleton"/>
    <property type="evidence" value="ECO:0007669"/>
    <property type="project" value="UniProtKB-ARBA"/>
</dbReference>
<dbReference type="SUPFAM" id="SSF103657">
    <property type="entry name" value="BAR/IMD domain-like"/>
    <property type="match status" value="1"/>
</dbReference>
<evidence type="ECO:0000256" key="5">
    <source>
        <dbReference type="SAM" id="MobiDB-lite"/>
    </source>
</evidence>
<evidence type="ECO:0000259" key="7">
    <source>
        <dbReference type="PROSITE" id="PS50081"/>
    </source>
</evidence>
<reference evidence="8" key="1">
    <citation type="journal article" date="2019" name="Environ. Microbiol.">
        <title>Fungal ecological strategies reflected in gene transcription - a case study of two litter decomposers.</title>
        <authorList>
            <person name="Barbi F."/>
            <person name="Kohler A."/>
            <person name="Barry K."/>
            <person name="Baskaran P."/>
            <person name="Daum C."/>
            <person name="Fauchery L."/>
            <person name="Ihrmark K."/>
            <person name="Kuo A."/>
            <person name="LaButti K."/>
            <person name="Lipzen A."/>
            <person name="Morin E."/>
            <person name="Grigoriev I.V."/>
            <person name="Henrissat B."/>
            <person name="Lindahl B."/>
            <person name="Martin F."/>
        </authorList>
    </citation>
    <scope>NUCLEOTIDE SEQUENCE</scope>
    <source>
        <strain evidence="8">JB14</strain>
    </source>
</reference>
<dbReference type="InterPro" id="IPR001060">
    <property type="entry name" value="FCH_dom"/>
</dbReference>
<evidence type="ECO:0000259" key="6">
    <source>
        <dbReference type="PROSITE" id="PS50002"/>
    </source>
</evidence>
<feature type="region of interest" description="Disordered" evidence="5">
    <location>
        <begin position="459"/>
        <end position="479"/>
    </location>
</feature>
<gene>
    <name evidence="8" type="ORF">BT96DRAFT_988196</name>
</gene>
<dbReference type="PROSITE" id="PS00479">
    <property type="entry name" value="ZF_DAG_PE_1"/>
    <property type="match status" value="1"/>
</dbReference>
<keyword evidence="9" id="KW-1185">Reference proteome</keyword>
<evidence type="ECO:0000256" key="1">
    <source>
        <dbReference type="ARBA" id="ARBA00022443"/>
    </source>
</evidence>
<dbReference type="PANTHER" id="PTHR15735:SF21">
    <property type="entry name" value="PROTEIN NERVOUS WRECK"/>
    <property type="match status" value="1"/>
</dbReference>
<dbReference type="EMBL" id="ML769407">
    <property type="protein sequence ID" value="KAE9405684.1"/>
    <property type="molecule type" value="Genomic_DNA"/>
</dbReference>
<feature type="domain" description="Phorbol-ester/DAG-type" evidence="7">
    <location>
        <begin position="389"/>
        <end position="439"/>
    </location>
</feature>
<evidence type="ECO:0008006" key="10">
    <source>
        <dbReference type="Google" id="ProtNLM"/>
    </source>
</evidence>
<dbReference type="InterPro" id="IPR020454">
    <property type="entry name" value="DAG/PE-bd"/>
</dbReference>
<dbReference type="AlphaFoldDB" id="A0A6A4IA75"/>
<dbReference type="InterPro" id="IPR036028">
    <property type="entry name" value="SH3-like_dom_sf"/>
</dbReference>
<dbReference type="PRINTS" id="PR00008">
    <property type="entry name" value="DAGPEDOMAIN"/>
</dbReference>
<dbReference type="Gene3D" id="1.20.1270.60">
    <property type="entry name" value="Arfaptin homology (AH) domain/BAR domain"/>
    <property type="match status" value="1"/>
</dbReference>
<dbReference type="Pfam" id="PF00130">
    <property type="entry name" value="C1_1"/>
    <property type="match status" value="1"/>
</dbReference>
<dbReference type="PROSITE" id="PS50081">
    <property type="entry name" value="ZF_DAG_PE_2"/>
    <property type="match status" value="1"/>
</dbReference>
<feature type="compositionally biased region" description="Low complexity" evidence="5">
    <location>
        <begin position="459"/>
        <end position="468"/>
    </location>
</feature>
<dbReference type="Gene3D" id="3.30.60.20">
    <property type="match status" value="1"/>
</dbReference>
<dbReference type="Gene3D" id="2.30.30.40">
    <property type="entry name" value="SH3 Domains"/>
    <property type="match status" value="2"/>
</dbReference>
<dbReference type="GO" id="GO:0030036">
    <property type="term" value="P:actin cytoskeleton organization"/>
    <property type="evidence" value="ECO:0007669"/>
    <property type="project" value="UniProtKB-ARBA"/>
</dbReference>
<dbReference type="InterPro" id="IPR035459">
    <property type="entry name" value="Bzz1_SH3_1"/>
</dbReference>
<feature type="domain" description="SH3" evidence="6">
    <location>
        <begin position="489"/>
        <end position="549"/>
    </location>
</feature>